<dbReference type="InterPro" id="IPR007412">
    <property type="entry name" value="FlgM"/>
</dbReference>
<sequence>MKINETGRIGSINSYQRQLDNQRQLTDKKTKRKDEVSISNAAQELLQAQANEKTSDPARIQRIQDLKAQVAAGTYQVDAGKLADKLAPYFKS</sequence>
<keyword evidence="9" id="KW-0966">Cell projection</keyword>
<keyword evidence="9" id="KW-0282">Flagellum</keyword>
<feature type="domain" description="Anti-sigma-28 factor FlgM C-terminal" evidence="8">
    <location>
        <begin position="34"/>
        <end position="86"/>
    </location>
</feature>
<evidence type="ECO:0000256" key="5">
    <source>
        <dbReference type="ARBA" id="ARBA00023015"/>
    </source>
</evidence>
<keyword evidence="5" id="KW-0805">Transcription regulation</keyword>
<dbReference type="OrthoDB" id="2382241at2"/>
<proteinExistence type="inferred from homology"/>
<evidence type="ECO:0000256" key="2">
    <source>
        <dbReference type="ARBA" id="ARBA00017823"/>
    </source>
</evidence>
<evidence type="ECO:0000256" key="6">
    <source>
        <dbReference type="ARBA" id="ARBA00023163"/>
    </source>
</evidence>
<keyword evidence="9" id="KW-0969">Cilium</keyword>
<protein>
    <recommendedName>
        <fullName evidence="2">Negative regulator of flagellin synthesis</fullName>
    </recommendedName>
</protein>
<dbReference type="NCBIfam" id="TIGR03824">
    <property type="entry name" value="FlgM_jcvi"/>
    <property type="match status" value="1"/>
</dbReference>
<keyword evidence="3" id="KW-0678">Repressor</keyword>
<accession>A0A3S1DAW9</accession>
<dbReference type="GO" id="GO:0045892">
    <property type="term" value="P:negative regulation of DNA-templated transcription"/>
    <property type="evidence" value="ECO:0007669"/>
    <property type="project" value="InterPro"/>
</dbReference>
<gene>
    <name evidence="9" type="primary">flgM</name>
    <name evidence="9" type="ORF">EJP77_06395</name>
</gene>
<feature type="compositionally biased region" description="Basic and acidic residues" evidence="7">
    <location>
        <begin position="25"/>
        <end position="36"/>
    </location>
</feature>
<dbReference type="SUPFAM" id="SSF101498">
    <property type="entry name" value="Anti-sigma factor FlgM"/>
    <property type="match status" value="1"/>
</dbReference>
<feature type="compositionally biased region" description="Polar residues" evidence="7">
    <location>
        <begin position="11"/>
        <end position="24"/>
    </location>
</feature>
<evidence type="ECO:0000313" key="10">
    <source>
        <dbReference type="Proteomes" id="UP000272464"/>
    </source>
</evidence>
<feature type="region of interest" description="Disordered" evidence="7">
    <location>
        <begin position="1"/>
        <end position="36"/>
    </location>
</feature>
<evidence type="ECO:0000256" key="7">
    <source>
        <dbReference type="SAM" id="MobiDB-lite"/>
    </source>
</evidence>
<evidence type="ECO:0000256" key="3">
    <source>
        <dbReference type="ARBA" id="ARBA00022491"/>
    </source>
</evidence>
<evidence type="ECO:0000256" key="4">
    <source>
        <dbReference type="ARBA" id="ARBA00022795"/>
    </source>
</evidence>
<keyword evidence="4" id="KW-1005">Bacterial flagellum biogenesis</keyword>
<evidence type="ECO:0000313" key="9">
    <source>
        <dbReference type="EMBL" id="RUT33279.1"/>
    </source>
</evidence>
<name>A0A3S1DAW9_9BACL</name>
<dbReference type="Pfam" id="PF04316">
    <property type="entry name" value="FlgM"/>
    <property type="match status" value="1"/>
</dbReference>
<comment type="similarity">
    <text evidence="1">Belongs to the FlgM family.</text>
</comment>
<dbReference type="InterPro" id="IPR031316">
    <property type="entry name" value="FlgM_C"/>
</dbReference>
<dbReference type="RefSeq" id="WP_127198394.1">
    <property type="nucleotide sequence ID" value="NZ_RZNX01000002.1"/>
</dbReference>
<dbReference type="Proteomes" id="UP000272464">
    <property type="component" value="Unassembled WGS sequence"/>
</dbReference>
<evidence type="ECO:0000259" key="8">
    <source>
        <dbReference type="Pfam" id="PF04316"/>
    </source>
</evidence>
<evidence type="ECO:0000256" key="1">
    <source>
        <dbReference type="ARBA" id="ARBA00005322"/>
    </source>
</evidence>
<keyword evidence="10" id="KW-1185">Reference proteome</keyword>
<dbReference type="GO" id="GO:0044781">
    <property type="term" value="P:bacterial-type flagellum organization"/>
    <property type="evidence" value="ECO:0007669"/>
    <property type="project" value="UniProtKB-KW"/>
</dbReference>
<dbReference type="EMBL" id="RZNX01000002">
    <property type="protein sequence ID" value="RUT33279.1"/>
    <property type="molecule type" value="Genomic_DNA"/>
</dbReference>
<keyword evidence="6" id="KW-0804">Transcription</keyword>
<comment type="caution">
    <text evidence="9">The sequence shown here is derived from an EMBL/GenBank/DDBJ whole genome shotgun (WGS) entry which is preliminary data.</text>
</comment>
<reference evidence="9 10" key="1">
    <citation type="submission" date="2018-12" db="EMBL/GenBank/DDBJ databases">
        <authorList>
            <person name="Sun L."/>
            <person name="Chen Z."/>
        </authorList>
    </citation>
    <scope>NUCLEOTIDE SEQUENCE [LARGE SCALE GENOMIC DNA]</scope>
    <source>
        <strain evidence="9 10">3-5-3</strain>
    </source>
</reference>
<organism evidence="9 10">
    <name type="scientific">Paenibacillus zeisoli</name>
    <dbReference type="NCBI Taxonomy" id="2496267"/>
    <lineage>
        <taxon>Bacteria</taxon>
        <taxon>Bacillati</taxon>
        <taxon>Bacillota</taxon>
        <taxon>Bacilli</taxon>
        <taxon>Bacillales</taxon>
        <taxon>Paenibacillaceae</taxon>
        <taxon>Paenibacillus</taxon>
    </lineage>
</organism>
<dbReference type="AlphaFoldDB" id="A0A3S1DAW9"/>
<dbReference type="InterPro" id="IPR035890">
    <property type="entry name" value="Anti-sigma-28_factor_FlgM_sf"/>
</dbReference>